<dbReference type="WBParaSite" id="SMUV_0000993601-mRNA-1">
    <property type="protein sequence ID" value="SMUV_0000993601-mRNA-1"/>
    <property type="gene ID" value="SMUV_0000993601"/>
</dbReference>
<evidence type="ECO:0000313" key="1">
    <source>
        <dbReference type="Proteomes" id="UP000046393"/>
    </source>
</evidence>
<protein>
    <submittedName>
        <fullName evidence="2">Uncharacterized protein</fullName>
    </submittedName>
</protein>
<reference evidence="2" key="1">
    <citation type="submission" date="2017-02" db="UniProtKB">
        <authorList>
            <consortium name="WormBaseParasite"/>
        </authorList>
    </citation>
    <scope>IDENTIFICATION</scope>
</reference>
<sequence>MIKEKSKKKRRITKEEWQNGFVMLVFGNGVKTVALALDSVAAAAAAASETEFEAEQITRYKLLLPDVC</sequence>
<keyword evidence="1" id="KW-1185">Reference proteome</keyword>
<dbReference type="AlphaFoldDB" id="A0A0N5AY99"/>
<dbReference type="Proteomes" id="UP000046393">
    <property type="component" value="Unplaced"/>
</dbReference>
<proteinExistence type="predicted"/>
<organism evidence="1 2">
    <name type="scientific">Syphacia muris</name>
    <dbReference type="NCBI Taxonomy" id="451379"/>
    <lineage>
        <taxon>Eukaryota</taxon>
        <taxon>Metazoa</taxon>
        <taxon>Ecdysozoa</taxon>
        <taxon>Nematoda</taxon>
        <taxon>Chromadorea</taxon>
        <taxon>Rhabditida</taxon>
        <taxon>Spirurina</taxon>
        <taxon>Oxyuridomorpha</taxon>
        <taxon>Oxyuroidea</taxon>
        <taxon>Oxyuridae</taxon>
        <taxon>Syphacia</taxon>
    </lineage>
</organism>
<evidence type="ECO:0000313" key="2">
    <source>
        <dbReference type="WBParaSite" id="SMUV_0000993601-mRNA-1"/>
    </source>
</evidence>
<accession>A0A0N5AY99</accession>
<name>A0A0N5AY99_9BILA</name>